<proteinExistence type="predicted"/>
<organism evidence="1 2">
    <name type="scientific">Choristoneura fumiferana</name>
    <name type="common">Spruce budworm moth</name>
    <name type="synonym">Archips fumiferana</name>
    <dbReference type="NCBI Taxonomy" id="7141"/>
    <lineage>
        <taxon>Eukaryota</taxon>
        <taxon>Metazoa</taxon>
        <taxon>Ecdysozoa</taxon>
        <taxon>Arthropoda</taxon>
        <taxon>Hexapoda</taxon>
        <taxon>Insecta</taxon>
        <taxon>Pterygota</taxon>
        <taxon>Neoptera</taxon>
        <taxon>Endopterygota</taxon>
        <taxon>Lepidoptera</taxon>
        <taxon>Glossata</taxon>
        <taxon>Ditrysia</taxon>
        <taxon>Tortricoidea</taxon>
        <taxon>Tortricidae</taxon>
        <taxon>Tortricinae</taxon>
        <taxon>Choristoneura</taxon>
    </lineage>
</organism>
<evidence type="ECO:0000313" key="2">
    <source>
        <dbReference type="Proteomes" id="UP001064048"/>
    </source>
</evidence>
<gene>
    <name evidence="1" type="ORF">MSG28_012648</name>
</gene>
<comment type="caution">
    <text evidence="1">The sequence shown here is derived from an EMBL/GenBank/DDBJ whole genome shotgun (WGS) entry which is preliminary data.</text>
</comment>
<keyword evidence="2" id="KW-1185">Reference proteome</keyword>
<protein>
    <submittedName>
        <fullName evidence="1">Uncharacterized protein</fullName>
    </submittedName>
</protein>
<reference evidence="1 2" key="1">
    <citation type="journal article" date="2022" name="Genome Biol. Evol.">
        <title>The Spruce Budworm Genome: Reconstructing the Evolutionary History of Antifreeze Proteins.</title>
        <authorList>
            <person name="Beliveau C."/>
            <person name="Gagne P."/>
            <person name="Picq S."/>
            <person name="Vernygora O."/>
            <person name="Keeling C.I."/>
            <person name="Pinkney K."/>
            <person name="Doucet D."/>
            <person name="Wen F."/>
            <person name="Johnston J.S."/>
            <person name="Maaroufi H."/>
            <person name="Boyle B."/>
            <person name="Laroche J."/>
            <person name="Dewar K."/>
            <person name="Juretic N."/>
            <person name="Blackburn G."/>
            <person name="Nisole A."/>
            <person name="Brunet B."/>
            <person name="Brandao M."/>
            <person name="Lumley L."/>
            <person name="Duan J."/>
            <person name="Quan G."/>
            <person name="Lucarotti C.J."/>
            <person name="Roe A.D."/>
            <person name="Sperling F.A.H."/>
            <person name="Levesque R.C."/>
            <person name="Cusson M."/>
        </authorList>
    </citation>
    <scope>NUCLEOTIDE SEQUENCE [LARGE SCALE GENOMIC DNA]</scope>
    <source>
        <strain evidence="1">Glfc:IPQL:Cfum</strain>
    </source>
</reference>
<evidence type="ECO:0000313" key="1">
    <source>
        <dbReference type="EMBL" id="KAI8423556.1"/>
    </source>
</evidence>
<accession>A0ACC0JHM8</accession>
<sequence>MIHNNDVRNTEDNGNKPRTDGDRDVTVPNEKFLFREIEMSIILKTGFIVLGLICLGSTWAWPESPYWLANKGNLEQSRAAFMWLRGKGGREELASVLKARRRPGPPKLFWISLLITVATILVSTFSYLQLVLSSMAYHELTALLYYFFAPETKDKTLLEIQRSYTPDENDSNPEQNQSIMLNVI</sequence>
<dbReference type="EMBL" id="CM046122">
    <property type="protein sequence ID" value="KAI8423556.1"/>
    <property type="molecule type" value="Genomic_DNA"/>
</dbReference>
<dbReference type="Proteomes" id="UP001064048">
    <property type="component" value="Chromosome 22"/>
</dbReference>
<name>A0ACC0JHM8_CHOFU</name>